<feature type="region of interest" description="Disordered" evidence="3">
    <location>
        <begin position="1"/>
        <end position="24"/>
    </location>
</feature>
<dbReference type="AlphaFoldDB" id="A0A1B6IES3"/>
<gene>
    <name evidence="4" type="ORF">g.4596</name>
</gene>
<proteinExistence type="inferred from homology"/>
<dbReference type="PRINTS" id="PR00262">
    <property type="entry name" value="IL1HBGF"/>
</dbReference>
<dbReference type="Pfam" id="PF00167">
    <property type="entry name" value="FGF"/>
    <property type="match status" value="1"/>
</dbReference>
<feature type="non-terminal residue" evidence="4">
    <location>
        <position position="1"/>
    </location>
</feature>
<comment type="similarity">
    <text evidence="1 2">Belongs to the heparin-binding growth factors family.</text>
</comment>
<name>A0A1B6IES3_9HEMI</name>
<reference evidence="4" key="1">
    <citation type="submission" date="2015-11" db="EMBL/GenBank/DDBJ databases">
        <title>De novo transcriptome assembly of four potential Pierce s Disease insect vectors from Arizona vineyards.</title>
        <authorList>
            <person name="Tassone E.E."/>
        </authorList>
    </citation>
    <scope>NUCLEOTIDE SEQUENCE</scope>
</reference>
<dbReference type="EMBL" id="GECU01022282">
    <property type="protein sequence ID" value="JAS85424.1"/>
    <property type="molecule type" value="Transcribed_RNA"/>
</dbReference>
<dbReference type="InterPro" id="IPR002209">
    <property type="entry name" value="Fibroblast_GF_fam"/>
</dbReference>
<dbReference type="Gene3D" id="2.80.10.50">
    <property type="match status" value="1"/>
</dbReference>
<dbReference type="PANTHER" id="PTHR11486">
    <property type="entry name" value="FIBROBLAST GROWTH FACTOR"/>
    <property type="match status" value="1"/>
</dbReference>
<dbReference type="PRINTS" id="PR00263">
    <property type="entry name" value="HBGFFGF"/>
</dbReference>
<evidence type="ECO:0000313" key="4">
    <source>
        <dbReference type="EMBL" id="JAS85424.1"/>
    </source>
</evidence>
<dbReference type="CDD" id="cd00058">
    <property type="entry name" value="beta-trefoil_FGF"/>
    <property type="match status" value="1"/>
</dbReference>
<dbReference type="SUPFAM" id="SSF50353">
    <property type="entry name" value="Cytokine"/>
    <property type="match status" value="1"/>
</dbReference>
<accession>A0A1B6IES3</accession>
<evidence type="ECO:0000256" key="3">
    <source>
        <dbReference type="SAM" id="MobiDB-lite"/>
    </source>
</evidence>
<evidence type="ECO:0000256" key="1">
    <source>
        <dbReference type="ARBA" id="ARBA00007936"/>
    </source>
</evidence>
<dbReference type="InterPro" id="IPR056378">
    <property type="entry name" value="Let-756-like_FGF"/>
</dbReference>
<dbReference type="SMART" id="SM00442">
    <property type="entry name" value="FGF"/>
    <property type="match status" value="1"/>
</dbReference>
<protein>
    <recommendedName>
        <fullName evidence="2">Fibroblast growth factor</fullName>
        <shortName evidence="2">FGF</shortName>
    </recommendedName>
</protein>
<dbReference type="GO" id="GO:0008083">
    <property type="term" value="F:growth factor activity"/>
    <property type="evidence" value="ECO:0007669"/>
    <property type="project" value="InterPro"/>
</dbReference>
<dbReference type="InterPro" id="IPR008996">
    <property type="entry name" value="IL1/FGF"/>
</dbReference>
<evidence type="ECO:0000256" key="2">
    <source>
        <dbReference type="RuleBase" id="RU049442"/>
    </source>
</evidence>
<organism evidence="4">
    <name type="scientific">Homalodisca liturata</name>
    <dbReference type="NCBI Taxonomy" id="320908"/>
    <lineage>
        <taxon>Eukaryota</taxon>
        <taxon>Metazoa</taxon>
        <taxon>Ecdysozoa</taxon>
        <taxon>Arthropoda</taxon>
        <taxon>Hexapoda</taxon>
        <taxon>Insecta</taxon>
        <taxon>Pterygota</taxon>
        <taxon>Neoptera</taxon>
        <taxon>Paraneoptera</taxon>
        <taxon>Hemiptera</taxon>
        <taxon>Auchenorrhyncha</taxon>
        <taxon>Membracoidea</taxon>
        <taxon>Cicadellidae</taxon>
        <taxon>Cicadellinae</taxon>
        <taxon>Proconiini</taxon>
        <taxon>Homalodisca</taxon>
    </lineage>
</organism>
<sequence>VQPARMASSSQDTPDESRHASPLSKECVCIGSPYRLPPGTDTSLRVGNPHYGRRMQLYCRTGYNLVINEDATVEGIDADMDACAIMEFTSVDFGGLVRIRGIKSNYYLAMNKKGRLYGEPNPEEDETVFIEGVLGQYNTYMSYKYKKFKWYVAIKKTGKQKPGHKTKWGQKAIQFLPRRTAE</sequence>